<gene>
    <name evidence="1" type="ordered locus">SNE_A23040</name>
</gene>
<proteinExistence type="predicted"/>
<dbReference type="Proteomes" id="UP000000496">
    <property type="component" value="Chromosome gsn.131"/>
</dbReference>
<keyword evidence="2" id="KW-1185">Reference proteome</keyword>
<evidence type="ECO:0000313" key="1">
    <source>
        <dbReference type="EMBL" id="CCB90181.1"/>
    </source>
</evidence>
<dbReference type="STRING" id="331113.SNE_A23040"/>
<sequence length="40" mass="4597">MFSLRFFSAIEIFVYFLKSKQGVLKHFEAAAISIDPCDAR</sequence>
<dbReference type="AlphaFoldDB" id="F8L4D0"/>
<dbReference type="EMBL" id="FR872582">
    <property type="protein sequence ID" value="CCB90181.1"/>
    <property type="molecule type" value="Genomic_DNA"/>
</dbReference>
<organism evidence="1 2">
    <name type="scientific">Simkania negevensis (strain ATCC VR-1471 / DSM 27360 / Z)</name>
    <dbReference type="NCBI Taxonomy" id="331113"/>
    <lineage>
        <taxon>Bacteria</taxon>
        <taxon>Pseudomonadati</taxon>
        <taxon>Chlamydiota</taxon>
        <taxon>Chlamydiia</taxon>
        <taxon>Parachlamydiales</taxon>
        <taxon>Simkaniaceae</taxon>
        <taxon>Simkania</taxon>
    </lineage>
</organism>
<reference key="1">
    <citation type="journal article" date="2011" name="Mol. Biol. Evol.">
        <title>Unity in variety -- the pan-genome of the Chlamydiae.</title>
        <authorList>
            <person name="Collingro A."/>
            <person name="Tischler P."/>
            <person name="Weinmaier T."/>
            <person name="Penz T."/>
            <person name="Heinz E."/>
            <person name="Brunham R.C."/>
            <person name="Read T.D."/>
            <person name="Bavoil P.M."/>
            <person name="Sachse K."/>
            <person name="Kahane S."/>
            <person name="Friedman M.G."/>
            <person name="Rattei T."/>
            <person name="Myers G.S.A."/>
            <person name="Horn M."/>
        </authorList>
    </citation>
    <scope>NUCLEOTIDE SEQUENCE</scope>
    <source>
        <strain>Z</strain>
    </source>
</reference>
<dbReference type="KEGG" id="sng:SNE_A23040"/>
<dbReference type="HOGENOM" id="CLU_3296556_0_0_0"/>
<evidence type="ECO:0000313" key="2">
    <source>
        <dbReference type="Proteomes" id="UP000000496"/>
    </source>
</evidence>
<protein>
    <submittedName>
        <fullName evidence="1">Uncharacterized protein</fullName>
    </submittedName>
</protein>
<name>F8L4D0_SIMNZ</name>
<reference evidence="1 2" key="2">
    <citation type="journal article" date="2011" name="Mol. Biol. Evol.">
        <title>Unity in variety--the pan-genome of the Chlamydiae.</title>
        <authorList>
            <person name="Collingro A."/>
            <person name="Tischler P."/>
            <person name="Weinmaier T."/>
            <person name="Penz T."/>
            <person name="Heinz E."/>
            <person name="Brunham R.C."/>
            <person name="Read T.D."/>
            <person name="Bavoil P.M."/>
            <person name="Sachse K."/>
            <person name="Kahane S."/>
            <person name="Friedman M.G."/>
            <person name="Rattei T."/>
            <person name="Myers G.S."/>
            <person name="Horn M."/>
        </authorList>
    </citation>
    <scope>NUCLEOTIDE SEQUENCE [LARGE SCALE GENOMIC DNA]</scope>
    <source>
        <strain evidence="2">ATCC VR-1471 / Z</strain>
    </source>
</reference>
<accession>F8L4D0</accession>